<dbReference type="EMBL" id="AAMO01000008">
    <property type="protein sequence ID" value="EAQ02301.1"/>
    <property type="molecule type" value="Genomic_DNA"/>
</dbReference>
<reference evidence="2 3" key="1">
    <citation type="journal article" date="2010" name="J. Bacteriol.">
        <title>Genome sequences of Oceanicola granulosus HTCC2516(T) and Oceanicola batsensis HTCC2597(TDelta).</title>
        <authorList>
            <person name="Thrash J.C."/>
            <person name="Cho J.C."/>
            <person name="Vergin K.L."/>
            <person name="Giovannoni S.J."/>
        </authorList>
    </citation>
    <scope>NUCLEOTIDE SEQUENCE [LARGE SCALE GENOMIC DNA]</scope>
    <source>
        <strain evidence="3">ATCC BAA-863 / DSM 15984 / KCTC 12145 / HTCC2597</strain>
    </source>
</reference>
<sequence>MRRFVLDWASFLVVLAIVVVPAWLGLHFRHFLPYLGFVAVFSVGAVAWLRLTRRNGGETDD</sequence>
<dbReference type="Proteomes" id="UP000004318">
    <property type="component" value="Unassembled WGS sequence"/>
</dbReference>
<evidence type="ECO:0000313" key="3">
    <source>
        <dbReference type="Proteomes" id="UP000004318"/>
    </source>
</evidence>
<keyword evidence="1" id="KW-0812">Transmembrane</keyword>
<evidence type="ECO:0000313" key="2">
    <source>
        <dbReference type="EMBL" id="EAQ02301.1"/>
    </source>
</evidence>
<organism evidence="2 3">
    <name type="scientific">Pseudooceanicola batsensis (strain ATCC BAA-863 / DSM 15984 / KCTC 12145 / HTCC2597)</name>
    <name type="common">Oceanicola batsensis</name>
    <dbReference type="NCBI Taxonomy" id="252305"/>
    <lineage>
        <taxon>Bacteria</taxon>
        <taxon>Pseudomonadati</taxon>
        <taxon>Pseudomonadota</taxon>
        <taxon>Alphaproteobacteria</taxon>
        <taxon>Rhodobacterales</taxon>
        <taxon>Paracoccaceae</taxon>
        <taxon>Pseudooceanicola</taxon>
    </lineage>
</organism>
<evidence type="ECO:0000256" key="1">
    <source>
        <dbReference type="SAM" id="Phobius"/>
    </source>
</evidence>
<dbReference type="HOGENOM" id="CLU_2918108_0_0_5"/>
<feature type="transmembrane region" description="Helical" evidence="1">
    <location>
        <begin position="31"/>
        <end position="49"/>
    </location>
</feature>
<dbReference type="RefSeq" id="WP_009803843.1">
    <property type="nucleotide sequence ID" value="NZ_AAMO01000008.1"/>
</dbReference>
<dbReference type="AlphaFoldDB" id="A3U0L0"/>
<keyword evidence="1" id="KW-0472">Membrane</keyword>
<gene>
    <name evidence="2" type="ORF">OB2597_19501</name>
</gene>
<dbReference type="OrthoDB" id="9945680at2"/>
<comment type="caution">
    <text evidence="2">The sequence shown here is derived from an EMBL/GenBank/DDBJ whole genome shotgun (WGS) entry which is preliminary data.</text>
</comment>
<protein>
    <submittedName>
        <fullName evidence="2">Uncharacterized protein</fullName>
    </submittedName>
</protein>
<keyword evidence="3" id="KW-1185">Reference proteome</keyword>
<dbReference type="STRING" id="252305.OB2597_19501"/>
<proteinExistence type="predicted"/>
<keyword evidence="1" id="KW-1133">Transmembrane helix</keyword>
<name>A3U0L0_PSEBH</name>
<feature type="transmembrane region" description="Helical" evidence="1">
    <location>
        <begin position="5"/>
        <end position="25"/>
    </location>
</feature>
<accession>A3U0L0</accession>